<dbReference type="InterPro" id="IPR051289">
    <property type="entry name" value="LAGLIDADG_Endonuclease"/>
</dbReference>
<dbReference type="GO" id="GO:0005739">
    <property type="term" value="C:mitochondrion"/>
    <property type="evidence" value="ECO:0007669"/>
    <property type="project" value="UniProtKB-ARBA"/>
</dbReference>
<dbReference type="InterPro" id="IPR004860">
    <property type="entry name" value="LAGLIDADG_dom"/>
</dbReference>
<keyword evidence="2" id="KW-0540">Nuclease</keyword>
<dbReference type="PANTHER" id="PTHR36181">
    <property type="entry name" value="INTRON-ENCODED ENDONUCLEASE AI3-RELATED"/>
    <property type="match status" value="1"/>
</dbReference>
<evidence type="ECO:0000259" key="1">
    <source>
        <dbReference type="Pfam" id="PF00961"/>
    </source>
</evidence>
<dbReference type="EMBL" id="HQ292079">
    <property type="protein sequence ID" value="ADN97197.1"/>
    <property type="molecule type" value="Genomic_DNA"/>
</dbReference>
<geneLocation type="mitochondrion" evidence="2"/>
<name>G3DRG6_9PEZI</name>
<accession>G3DRG6</accession>
<dbReference type="GO" id="GO:0004519">
    <property type="term" value="F:endonuclease activity"/>
    <property type="evidence" value="ECO:0007669"/>
    <property type="project" value="UniProtKB-KW"/>
</dbReference>
<dbReference type="InterPro" id="IPR027434">
    <property type="entry name" value="Homing_endonucl"/>
</dbReference>
<evidence type="ECO:0000313" key="2">
    <source>
        <dbReference type="EMBL" id="ADN97197.1"/>
    </source>
</evidence>
<dbReference type="SUPFAM" id="SSF55608">
    <property type="entry name" value="Homing endonucleases"/>
    <property type="match status" value="2"/>
</dbReference>
<dbReference type="Gene3D" id="3.10.28.10">
    <property type="entry name" value="Homing endonucleases"/>
    <property type="match status" value="2"/>
</dbReference>
<dbReference type="PANTHER" id="PTHR36181:SF4">
    <property type="entry name" value="LAGLIDADG ENDONUCLEASE"/>
    <property type="match status" value="1"/>
</dbReference>
<keyword evidence="2" id="KW-0496">Mitochondrion</keyword>
<protein>
    <submittedName>
        <fullName evidence="2">Intron-encoded double motif LAGLIDADG homing endonuclease</fullName>
    </submittedName>
</protein>
<dbReference type="Pfam" id="PF00961">
    <property type="entry name" value="LAGLIDADG_1"/>
    <property type="match status" value="2"/>
</dbReference>
<proteinExistence type="predicted"/>
<reference evidence="2" key="1">
    <citation type="journal article" date="2011" name="Fungal Biol.">
        <title>The highly variable mitochondrial small-subunit ribosomal RNA gene of Ophiostoma minus.</title>
        <authorList>
            <person name="Hafez M."/>
            <person name="Hausner G."/>
        </authorList>
    </citation>
    <scope>NUCLEOTIDE SEQUENCE</scope>
    <source>
        <strain evidence="2">WIN</strain>
    </source>
</reference>
<keyword evidence="2" id="KW-0378">Hydrolase</keyword>
<keyword evidence="2" id="KW-0255">Endonuclease</keyword>
<dbReference type="FunFam" id="3.10.28.10:FF:000010">
    <property type="entry name" value="LAGLIDADG homing endonuclease I-LtrII"/>
    <property type="match status" value="1"/>
</dbReference>
<organism evidence="2">
    <name type="scientific">Ophiostoma minus</name>
    <dbReference type="NCBI Taxonomy" id="150568"/>
    <lineage>
        <taxon>Eukaryota</taxon>
        <taxon>Fungi</taxon>
        <taxon>Dikarya</taxon>
        <taxon>Ascomycota</taxon>
        <taxon>Pezizomycotina</taxon>
        <taxon>Sordariomycetes</taxon>
        <taxon>Sordariomycetidae</taxon>
        <taxon>Ophiostomatales</taxon>
        <taxon>Ophiostomataceae</taxon>
        <taxon>Ophiostoma</taxon>
    </lineage>
</organism>
<feature type="domain" description="Homing endonuclease LAGLIDADG" evidence="1">
    <location>
        <begin position="176"/>
        <end position="276"/>
    </location>
</feature>
<feature type="domain" description="Homing endonuclease LAGLIDADG" evidence="1">
    <location>
        <begin position="15"/>
        <end position="116"/>
    </location>
</feature>
<sequence>MQSLKNNIEYLNWYICGLVDAEGSFGVNVVKHATNKTGYAVLTYFEIAMNSKDKQLLELIKKTFDLKCNIYHNPSDDTLKFKVSNIEQIENKIIPFFKKYTLFSQKSGDFILFCMVIDLIKNKEHLTLDGLIKILNIKAAMNLGLSENLKKEFSLSSKGVLKRPAPDLSNLNKRWLAGFIEGEACFFVSIYNSPKSKLGKAVQLVFKITQHIRDKILIEFVVELLNCGRVEVRKSNEACDFTVTSIKEIEKYIIPYFNEYPLIGQKLYNYEDFKLIFNMMKTKDHLTEDGLSKIIEIKNKMNTNRI</sequence>
<dbReference type="AlphaFoldDB" id="G3DRG6"/>